<evidence type="ECO:0000256" key="1">
    <source>
        <dbReference type="SAM" id="MobiDB-lite"/>
    </source>
</evidence>
<comment type="caution">
    <text evidence="2">The sequence shown here is derived from an EMBL/GenBank/DDBJ whole genome shotgun (WGS) entry which is preliminary data.</text>
</comment>
<proteinExistence type="predicted"/>
<keyword evidence="3" id="KW-1185">Reference proteome</keyword>
<dbReference type="EMBL" id="JAVLET010000006">
    <property type="protein sequence ID" value="KAL0468841.1"/>
    <property type="molecule type" value="Genomic_DNA"/>
</dbReference>
<evidence type="ECO:0000313" key="2">
    <source>
        <dbReference type="EMBL" id="KAL0468841.1"/>
    </source>
</evidence>
<accession>A0ABR3D833</accession>
<sequence>MLLGTKSYLKVLRKSLLACSAYCAVACWTATYRMEHPTGNWSLASVTGFRMTGSPSGWEDPGRPLVGGLSARDSRPNYGHVIGPDETL</sequence>
<evidence type="ECO:0000313" key="3">
    <source>
        <dbReference type="Proteomes" id="UP001451303"/>
    </source>
</evidence>
<feature type="non-terminal residue" evidence="2">
    <location>
        <position position="88"/>
    </location>
</feature>
<organism evidence="2 3">
    <name type="scientific">Neurospora intermedia</name>
    <dbReference type="NCBI Taxonomy" id="5142"/>
    <lineage>
        <taxon>Eukaryota</taxon>
        <taxon>Fungi</taxon>
        <taxon>Dikarya</taxon>
        <taxon>Ascomycota</taxon>
        <taxon>Pezizomycotina</taxon>
        <taxon>Sordariomycetes</taxon>
        <taxon>Sordariomycetidae</taxon>
        <taxon>Sordariales</taxon>
        <taxon>Sordariaceae</taxon>
        <taxon>Neurospora</taxon>
    </lineage>
</organism>
<evidence type="ECO:0008006" key="4">
    <source>
        <dbReference type="Google" id="ProtNLM"/>
    </source>
</evidence>
<protein>
    <recommendedName>
        <fullName evidence="4">Secreted protein</fullName>
    </recommendedName>
</protein>
<gene>
    <name evidence="2" type="ORF">QR685DRAFT_528949</name>
</gene>
<name>A0ABR3D833_NEUIN</name>
<dbReference type="Proteomes" id="UP001451303">
    <property type="component" value="Unassembled WGS sequence"/>
</dbReference>
<feature type="region of interest" description="Disordered" evidence="1">
    <location>
        <begin position="65"/>
        <end position="88"/>
    </location>
</feature>
<reference evidence="2 3" key="1">
    <citation type="submission" date="2023-09" db="EMBL/GenBank/DDBJ databases">
        <title>Multi-omics analysis of a traditional fermented food reveals byproduct-associated fungal strains for waste-to-food upcycling.</title>
        <authorList>
            <consortium name="Lawrence Berkeley National Laboratory"/>
            <person name="Rekdal V.M."/>
            <person name="Villalobos-Escobedo J.M."/>
            <person name="Rodriguez-Valeron N."/>
            <person name="Garcia M.O."/>
            <person name="Vasquez D.P."/>
            <person name="Damayanti I."/>
            <person name="Sorensen P.M."/>
            <person name="Baidoo E.E."/>
            <person name="De Carvalho A.C."/>
            <person name="Riley R."/>
            <person name="Lipzen A."/>
            <person name="He G."/>
            <person name="Yan M."/>
            <person name="Haridas S."/>
            <person name="Daum C."/>
            <person name="Yoshinaga Y."/>
            <person name="Ng V."/>
            <person name="Grigoriev I.V."/>
            <person name="Munk R."/>
            <person name="Nuraida L."/>
            <person name="Wijaya C.H."/>
            <person name="Morales P.-C."/>
            <person name="Keasling J.D."/>
        </authorList>
    </citation>
    <scope>NUCLEOTIDE SEQUENCE [LARGE SCALE GENOMIC DNA]</scope>
    <source>
        <strain evidence="2 3">FGSC 2613</strain>
    </source>
</reference>